<keyword evidence="10" id="KW-1185">Reference proteome</keyword>
<keyword evidence="2 5" id="KW-0378">Hydrolase</keyword>
<feature type="active site" description="Nucleophile" evidence="4">
    <location>
        <position position="375"/>
    </location>
</feature>
<dbReference type="STRING" id="319653.SAMN04487973_12118"/>
<evidence type="ECO:0000256" key="4">
    <source>
        <dbReference type="PROSITE-ProRule" id="PRU10055"/>
    </source>
</evidence>
<comment type="pathway">
    <text evidence="6">Carbohydrate metabolism; lactose degradation; D-galactose 6-phosphate and beta-D-glucose from lactose 6-phosphate: step 1/1.</text>
</comment>
<dbReference type="InterPro" id="IPR005928">
    <property type="entry name" value="6P-beta-galactosidase"/>
</dbReference>
<proteinExistence type="inferred from homology"/>
<dbReference type="AlphaFoldDB" id="A0A0R2JX03"/>
<comment type="catalytic activity">
    <reaction evidence="6">
        <text>a 6-phospho-beta-D-galactoside + H2O = D-galactose 6-phosphate + an alcohol</text>
        <dbReference type="Rhea" id="RHEA:24568"/>
        <dbReference type="ChEBI" id="CHEBI:15377"/>
        <dbReference type="ChEBI" id="CHEBI:30879"/>
        <dbReference type="ChEBI" id="CHEBI:58534"/>
        <dbReference type="ChEBI" id="CHEBI:91004"/>
        <dbReference type="EC" id="3.2.1.85"/>
    </reaction>
</comment>
<accession>A0A0R2JX03</accession>
<evidence type="ECO:0000256" key="1">
    <source>
        <dbReference type="ARBA" id="ARBA00010838"/>
    </source>
</evidence>
<dbReference type="NCBIfam" id="TIGR01233">
    <property type="entry name" value="lacG"/>
    <property type="match status" value="1"/>
</dbReference>
<dbReference type="EMBL" id="FOGK01000021">
    <property type="protein sequence ID" value="SER85713.1"/>
    <property type="molecule type" value="Genomic_DNA"/>
</dbReference>
<dbReference type="Proteomes" id="UP000051749">
    <property type="component" value="Unassembled WGS sequence"/>
</dbReference>
<dbReference type="EMBL" id="JQBY01000022">
    <property type="protein sequence ID" value="KRN81662.1"/>
    <property type="molecule type" value="Genomic_DNA"/>
</dbReference>
<dbReference type="PANTHER" id="PTHR10353:SF36">
    <property type="entry name" value="LP05116P"/>
    <property type="match status" value="1"/>
</dbReference>
<keyword evidence="3 5" id="KW-0326">Glycosidase</keyword>
<dbReference type="GO" id="GO:0033920">
    <property type="term" value="F:6-phospho-beta-galactosidase activity"/>
    <property type="evidence" value="ECO:0007669"/>
    <property type="project" value="UniProtKB-EC"/>
</dbReference>
<dbReference type="PROSITE" id="PS00653">
    <property type="entry name" value="GLYCOSYL_HYDROL_F1_2"/>
    <property type="match status" value="1"/>
</dbReference>
<evidence type="ECO:0000256" key="6">
    <source>
        <dbReference type="RuleBase" id="RU004469"/>
    </source>
</evidence>
<dbReference type="PROSITE" id="PS00572">
    <property type="entry name" value="GLYCOSYL_HYDROL_F1_1"/>
    <property type="match status" value="1"/>
</dbReference>
<name>A0A0R2JX03_9LACO</name>
<evidence type="ECO:0000256" key="5">
    <source>
        <dbReference type="RuleBase" id="RU004468"/>
    </source>
</evidence>
<reference evidence="8 10" key="2">
    <citation type="submission" date="2016-10" db="EMBL/GenBank/DDBJ databases">
        <authorList>
            <person name="Varghese N."/>
            <person name="Submissions S."/>
        </authorList>
    </citation>
    <scope>NUCLEOTIDE SEQUENCE [LARGE SCALE GENOMIC DNA]</scope>
    <source>
        <strain evidence="8 10">CGMCC 1.3889</strain>
    </source>
</reference>
<dbReference type="InterPro" id="IPR001360">
    <property type="entry name" value="Glyco_hydro_1"/>
</dbReference>
<dbReference type="FunFam" id="3.20.20.80:FF:000004">
    <property type="entry name" value="Beta-glucosidase 6-phospho-beta-glucosidase"/>
    <property type="match status" value="1"/>
</dbReference>
<dbReference type="SUPFAM" id="SSF51445">
    <property type="entry name" value="(Trans)glycosidases"/>
    <property type="match status" value="1"/>
</dbReference>
<evidence type="ECO:0000256" key="3">
    <source>
        <dbReference type="ARBA" id="ARBA00023295"/>
    </source>
</evidence>
<dbReference type="EC" id="3.2.1.85" evidence="6"/>
<gene>
    <name evidence="7" type="ORF">IV87_GL001027</name>
    <name evidence="8" type="ORF">SAMN04487973_12118</name>
</gene>
<protein>
    <recommendedName>
        <fullName evidence="6">6-phospho-beta-galactosidase</fullName>
        <ecNumber evidence="6">3.2.1.85</ecNumber>
    </recommendedName>
</protein>
<dbReference type="InterPro" id="IPR033132">
    <property type="entry name" value="GH_1_N_CS"/>
</dbReference>
<evidence type="ECO:0000313" key="10">
    <source>
        <dbReference type="Proteomes" id="UP000182818"/>
    </source>
</evidence>
<evidence type="ECO:0000256" key="2">
    <source>
        <dbReference type="ARBA" id="ARBA00022801"/>
    </source>
</evidence>
<reference evidence="7 9" key="1">
    <citation type="journal article" date="2015" name="Genome Announc.">
        <title>Expanding the biotechnology potential of lactobacilli through comparative genomics of 213 strains and associated genera.</title>
        <authorList>
            <person name="Sun Z."/>
            <person name="Harris H.M."/>
            <person name="McCann A."/>
            <person name="Guo C."/>
            <person name="Argimon S."/>
            <person name="Zhang W."/>
            <person name="Yang X."/>
            <person name="Jeffery I.B."/>
            <person name="Cooney J.C."/>
            <person name="Kagawa T.F."/>
            <person name="Liu W."/>
            <person name="Song Y."/>
            <person name="Salvetti E."/>
            <person name="Wrobel A."/>
            <person name="Rasinkangas P."/>
            <person name="Parkhill J."/>
            <person name="Rea M.C."/>
            <person name="O'Sullivan O."/>
            <person name="Ritari J."/>
            <person name="Douillard F.P."/>
            <person name="Paul Ross R."/>
            <person name="Yang R."/>
            <person name="Briner A.E."/>
            <person name="Felis G.E."/>
            <person name="de Vos W.M."/>
            <person name="Barrangou R."/>
            <person name="Klaenhammer T.R."/>
            <person name="Caufield P.W."/>
            <person name="Cui Y."/>
            <person name="Zhang H."/>
            <person name="O'Toole P.W."/>
        </authorList>
    </citation>
    <scope>NUCLEOTIDE SEQUENCE [LARGE SCALE GENOMIC DNA]</scope>
    <source>
        <strain evidence="7 9">DSM 22301</strain>
    </source>
</reference>
<evidence type="ECO:0000313" key="9">
    <source>
        <dbReference type="Proteomes" id="UP000051749"/>
    </source>
</evidence>
<dbReference type="RefSeq" id="WP_057807466.1">
    <property type="nucleotide sequence ID" value="NZ_BJYP01000039.1"/>
</dbReference>
<organism evidence="7 9">
    <name type="scientific">Pediococcus ethanolidurans</name>
    <dbReference type="NCBI Taxonomy" id="319653"/>
    <lineage>
        <taxon>Bacteria</taxon>
        <taxon>Bacillati</taxon>
        <taxon>Bacillota</taxon>
        <taxon>Bacilli</taxon>
        <taxon>Lactobacillales</taxon>
        <taxon>Lactobacillaceae</taxon>
        <taxon>Pediococcus</taxon>
    </lineage>
</organism>
<dbReference type="GO" id="GO:0008422">
    <property type="term" value="F:beta-glucosidase activity"/>
    <property type="evidence" value="ECO:0007669"/>
    <property type="project" value="TreeGrafter"/>
</dbReference>
<dbReference type="NCBIfam" id="NF010036">
    <property type="entry name" value="PRK13511.1"/>
    <property type="match status" value="1"/>
</dbReference>
<dbReference type="Pfam" id="PF00232">
    <property type="entry name" value="Glyco_hydro_1"/>
    <property type="match status" value="1"/>
</dbReference>
<dbReference type="PANTHER" id="PTHR10353">
    <property type="entry name" value="GLYCOSYL HYDROLASE"/>
    <property type="match status" value="1"/>
</dbReference>
<evidence type="ECO:0000313" key="8">
    <source>
        <dbReference type="EMBL" id="SER85713.1"/>
    </source>
</evidence>
<dbReference type="GO" id="GO:0019512">
    <property type="term" value="P:lactose catabolic process via tagatose-6-phosphate"/>
    <property type="evidence" value="ECO:0007669"/>
    <property type="project" value="InterPro"/>
</dbReference>
<dbReference type="InterPro" id="IPR017853">
    <property type="entry name" value="GH"/>
</dbReference>
<evidence type="ECO:0000313" key="7">
    <source>
        <dbReference type="EMBL" id="KRN81662.1"/>
    </source>
</evidence>
<comment type="similarity">
    <text evidence="1">Belongs to the glycosyl hydrolase 1 family.</text>
</comment>
<dbReference type="PRINTS" id="PR00131">
    <property type="entry name" value="GLHYDRLASE1"/>
</dbReference>
<dbReference type="PATRIC" id="fig|319653.3.peg.1040"/>
<dbReference type="InterPro" id="IPR018120">
    <property type="entry name" value="Glyco_hydro_1_AS"/>
</dbReference>
<dbReference type="GO" id="GO:0005829">
    <property type="term" value="C:cytosol"/>
    <property type="evidence" value="ECO:0007669"/>
    <property type="project" value="TreeGrafter"/>
</dbReference>
<comment type="caution">
    <text evidence="7">The sequence shown here is derived from an EMBL/GenBank/DDBJ whole genome shotgun (WGS) entry which is preliminary data.</text>
</comment>
<sequence length="470" mass="54537">MMKLPEDFLFGGATAAYQAEGATQEDGKGKVPWDDYLKKEGRFSPDPACDFYHQYPKDLELSEKFGINAIRVSIAWSRIFPEGYGRIEPRGVEFYHKLFKECRKHGVEPFVTLHHFDSPSTISEQGDWLNEKNIQRFVEYAKFCFEEYQDEVKYWITINEPTSMSSQQYVTGTFPPGEKNNFNKCFQAEHNMNLAHARVVNMFKKNGYKGEIGVVHALQTVYPNSESEEDKHAAALQDTLDIRCYLDGTLNGNYSKETMSLMNEILDSNHQAHIKIKDEEIKELTKAADQMDFLGVNYYFSKFIKAYHGTSEIKHNGTGKKGSSVSRLQGIGEQVNRTDIPMTDWDWPIYPKGMYDMLMRIKKEYPKNSKIYITENGLGYKDHFIDADTPVDDQPRIDYLHDHLVSVAKAIQAGVNIKGYFVWSLQDMFSWTNGYSKRYGLFYVDFKTQKRYPKKSAYWYQKLSETKELK</sequence>
<dbReference type="Gene3D" id="3.20.20.80">
    <property type="entry name" value="Glycosidases"/>
    <property type="match status" value="1"/>
</dbReference>
<dbReference type="UniPathway" id="UPA00542">
    <property type="reaction ID" value="UER00605"/>
</dbReference>
<dbReference type="GeneID" id="76044223"/>
<dbReference type="Proteomes" id="UP000182818">
    <property type="component" value="Unassembled WGS sequence"/>
</dbReference>